<keyword evidence="3" id="KW-1185">Reference proteome</keyword>
<evidence type="ECO:0008006" key="4">
    <source>
        <dbReference type="Google" id="ProtNLM"/>
    </source>
</evidence>
<dbReference type="RefSeq" id="WP_345220897.1">
    <property type="nucleotide sequence ID" value="NZ_BAABHA010000001.1"/>
</dbReference>
<accession>A0ABP8IUK8</accession>
<organism evidence="2 3">
    <name type="scientific">Hymenobacter koreensis</name>
    <dbReference type="NCBI Taxonomy" id="1084523"/>
    <lineage>
        <taxon>Bacteria</taxon>
        <taxon>Pseudomonadati</taxon>
        <taxon>Bacteroidota</taxon>
        <taxon>Cytophagia</taxon>
        <taxon>Cytophagales</taxon>
        <taxon>Hymenobacteraceae</taxon>
        <taxon>Hymenobacter</taxon>
    </lineage>
</organism>
<dbReference type="Proteomes" id="UP001500454">
    <property type="component" value="Unassembled WGS sequence"/>
</dbReference>
<feature type="signal peptide" evidence="1">
    <location>
        <begin position="1"/>
        <end position="26"/>
    </location>
</feature>
<protein>
    <recommendedName>
        <fullName evidence="4">Lipocalin-like domain-containing protein</fullName>
    </recommendedName>
</protein>
<keyword evidence="1" id="KW-0732">Signal</keyword>
<evidence type="ECO:0000313" key="2">
    <source>
        <dbReference type="EMBL" id="GAA4373454.1"/>
    </source>
</evidence>
<proteinExistence type="predicted"/>
<evidence type="ECO:0000256" key="1">
    <source>
        <dbReference type="SAM" id="SignalP"/>
    </source>
</evidence>
<reference evidence="3" key="1">
    <citation type="journal article" date="2019" name="Int. J. Syst. Evol. Microbiol.">
        <title>The Global Catalogue of Microorganisms (GCM) 10K type strain sequencing project: providing services to taxonomists for standard genome sequencing and annotation.</title>
        <authorList>
            <consortium name="The Broad Institute Genomics Platform"/>
            <consortium name="The Broad Institute Genome Sequencing Center for Infectious Disease"/>
            <person name="Wu L."/>
            <person name="Ma J."/>
        </authorList>
    </citation>
    <scope>NUCLEOTIDE SEQUENCE [LARGE SCALE GENOMIC DNA]</scope>
    <source>
        <strain evidence="3">JCM 17924</strain>
    </source>
</reference>
<evidence type="ECO:0000313" key="3">
    <source>
        <dbReference type="Proteomes" id="UP001500454"/>
    </source>
</evidence>
<comment type="caution">
    <text evidence="2">The sequence shown here is derived from an EMBL/GenBank/DDBJ whole genome shotgun (WGS) entry which is preliminary data.</text>
</comment>
<name>A0ABP8IUK8_9BACT</name>
<gene>
    <name evidence="2" type="ORF">GCM10023186_04050</name>
</gene>
<dbReference type="EMBL" id="BAABHA010000001">
    <property type="protein sequence ID" value="GAA4373454.1"/>
    <property type="molecule type" value="Genomic_DNA"/>
</dbReference>
<sequence>MRPFRTLFSFSSLLAAAGLLALTACQDDCHAPEPEFGLEGRWVWVSSSCGMSGPHTVESTGRRESVLFAADKAYFFVNDQPKDTARYEILQKQACGGQAETMRLTFRTHVWERGYEKKGSRLVLDGCAPLDGCIEYYQRR</sequence>
<dbReference type="PROSITE" id="PS51257">
    <property type="entry name" value="PROKAR_LIPOPROTEIN"/>
    <property type="match status" value="1"/>
</dbReference>
<feature type="chain" id="PRO_5047084187" description="Lipocalin-like domain-containing protein" evidence="1">
    <location>
        <begin position="27"/>
        <end position="140"/>
    </location>
</feature>